<dbReference type="Pfam" id="PF13508">
    <property type="entry name" value="Acetyltransf_7"/>
    <property type="match status" value="1"/>
</dbReference>
<evidence type="ECO:0000259" key="1">
    <source>
        <dbReference type="PROSITE" id="PS51186"/>
    </source>
</evidence>
<proteinExistence type="predicted"/>
<dbReference type="RefSeq" id="WP_345130472.1">
    <property type="nucleotide sequence ID" value="NZ_BAABAT010000015.1"/>
</dbReference>
<comment type="caution">
    <text evidence="2">The sequence shown here is derived from an EMBL/GenBank/DDBJ whole genome shotgun (WGS) entry which is preliminary data.</text>
</comment>
<dbReference type="Gene3D" id="3.40.630.30">
    <property type="match status" value="1"/>
</dbReference>
<evidence type="ECO:0000313" key="3">
    <source>
        <dbReference type="Proteomes" id="UP001500620"/>
    </source>
</evidence>
<dbReference type="EMBL" id="BAABAT010000015">
    <property type="protein sequence ID" value="GAA4253426.1"/>
    <property type="molecule type" value="Genomic_DNA"/>
</dbReference>
<keyword evidence="3" id="KW-1185">Reference proteome</keyword>
<dbReference type="Proteomes" id="UP001500620">
    <property type="component" value="Unassembled WGS sequence"/>
</dbReference>
<organism evidence="2 3">
    <name type="scientific">Dactylosporangium darangshiense</name>
    <dbReference type="NCBI Taxonomy" id="579108"/>
    <lineage>
        <taxon>Bacteria</taxon>
        <taxon>Bacillati</taxon>
        <taxon>Actinomycetota</taxon>
        <taxon>Actinomycetes</taxon>
        <taxon>Micromonosporales</taxon>
        <taxon>Micromonosporaceae</taxon>
        <taxon>Dactylosporangium</taxon>
    </lineage>
</organism>
<sequence>MDALALAAANAATFWVRVAAARGYSVHRGEAFVAVEGDERYGLRVLTLGPTLPPGDVEVIEALAARPGRVAVEDAFGSVTFPAAAMSVRHLPVMIRYPHEPVDAPSIPVRRVETPAQLRIAERLVVDGFALEHFRPWEPGVVFPDALLGPVELFVADLDGEPAGACVAVPEDDAVGVYWVTTMPAFRSRGMGRALMHELLRRYDDRPVTLTASRLGRPLYESLGFERLADASWWTPSQA</sequence>
<dbReference type="SUPFAM" id="SSF55729">
    <property type="entry name" value="Acyl-CoA N-acyltransferases (Nat)"/>
    <property type="match status" value="1"/>
</dbReference>
<dbReference type="InterPro" id="IPR000182">
    <property type="entry name" value="GNAT_dom"/>
</dbReference>
<accession>A0ABP8DDQ5</accession>
<feature type="domain" description="N-acetyltransferase" evidence="1">
    <location>
        <begin position="107"/>
        <end position="239"/>
    </location>
</feature>
<reference evidence="3" key="1">
    <citation type="journal article" date="2019" name="Int. J. Syst. Evol. Microbiol.">
        <title>The Global Catalogue of Microorganisms (GCM) 10K type strain sequencing project: providing services to taxonomists for standard genome sequencing and annotation.</title>
        <authorList>
            <consortium name="The Broad Institute Genomics Platform"/>
            <consortium name="The Broad Institute Genome Sequencing Center for Infectious Disease"/>
            <person name="Wu L."/>
            <person name="Ma J."/>
        </authorList>
    </citation>
    <scope>NUCLEOTIDE SEQUENCE [LARGE SCALE GENOMIC DNA]</scope>
    <source>
        <strain evidence="3">JCM 17441</strain>
    </source>
</reference>
<dbReference type="CDD" id="cd04301">
    <property type="entry name" value="NAT_SF"/>
    <property type="match status" value="1"/>
</dbReference>
<dbReference type="PROSITE" id="PS51186">
    <property type="entry name" value="GNAT"/>
    <property type="match status" value="1"/>
</dbReference>
<name>A0ABP8DDQ5_9ACTN</name>
<evidence type="ECO:0000313" key="2">
    <source>
        <dbReference type="EMBL" id="GAA4253426.1"/>
    </source>
</evidence>
<dbReference type="InterPro" id="IPR016181">
    <property type="entry name" value="Acyl_CoA_acyltransferase"/>
</dbReference>
<protein>
    <recommendedName>
        <fullName evidence="1">N-acetyltransferase domain-containing protein</fullName>
    </recommendedName>
</protein>
<gene>
    <name evidence="2" type="ORF">GCM10022255_054270</name>
</gene>